<sequence>MRLHVILIEYCTYIYISIMIIVMDDLDMHGIENNHLNEEKHQFDSNDSEILHNEENQSKTQVMDDLDMNDIGNDHYDEENHQFSSGDSEILHNDENQSKSQVQSDNVAAQYGSCKLFIGADGSFFWIPVVEASWIPSMGSIFKKNIKDAIKWYQVYALRSGFDIRKSTKRKKNGITTSKYFICNRGGFPNTSTLDTISDDHNKQLRNSNCKRTNCKAFFAFKVIPYSSEVYLWRFEQQHNHKLINQDCMHLSRAKCQLYVVDQAFIHKLSSAKVGATTTYMLMCIIKGGCEFVGGLEIDWKNFTRDINCHIGGTDANLLITKLQNHKKNVTNFTYEYKCDKKQLNALFWADDTSKQNFELFGDVVSFDATYRTNRYCMVFVPFTGIDNDKRCVTFGAGLLCRDDTNSCIWLLRSFLKCFGKAPIMVVTDQDPTTKKAIEIVLPHTKHRFCMWHITSKLLLKVSWETMNESDFKADVDSIIPTYFKDVPMSGLMRTTSRSESENSAFHRVLHHGYTLNKFLNAFEYVMERQRNSQIKFDFDTSTIIPITKIPFEDMERHASMVYTRTIFLMVQREILHSLVSCSQKSVTSGVVSDICIVKHKKTNLSKKKIVVEKKKLTSIVNGILTQVKNILNILILLKQVEFNREDLRRWRRDITPTIVLKRTFRYGDLCGNVEKTFGPPLLLQRSTNVVCRLLTFYFRKNKQHLSNDDKKLEEFMRKLEVFMTNIGEQGSDESPVRKEAHIDKLYGTTTNPEVVDVENLPMAKNKNFDT</sequence>
<reference evidence="4 5" key="1">
    <citation type="journal article" date="2017" name="Nat. Commun.">
        <title>Genome assembly with in vitro proximity ligation data and whole-genome triplication in lettuce.</title>
        <authorList>
            <person name="Reyes-Chin-Wo S."/>
            <person name="Wang Z."/>
            <person name="Yang X."/>
            <person name="Kozik A."/>
            <person name="Arikit S."/>
            <person name="Song C."/>
            <person name="Xia L."/>
            <person name="Froenicke L."/>
            <person name="Lavelle D.O."/>
            <person name="Truco M.J."/>
            <person name="Xia R."/>
            <person name="Zhu S."/>
            <person name="Xu C."/>
            <person name="Xu H."/>
            <person name="Xu X."/>
            <person name="Cox K."/>
            <person name="Korf I."/>
            <person name="Meyers B.C."/>
            <person name="Michelmore R.W."/>
        </authorList>
    </citation>
    <scope>NUCLEOTIDE SEQUENCE [LARGE SCALE GENOMIC DNA]</scope>
    <source>
        <strain evidence="5">cv. Salinas</strain>
        <tissue evidence="4">Seedlings</tissue>
    </source>
</reference>
<dbReference type="Proteomes" id="UP000235145">
    <property type="component" value="Unassembled WGS sequence"/>
</dbReference>
<dbReference type="PANTHER" id="PTHR47718:SF12">
    <property type="entry name" value="PROTEIN FAR1-RELATED SEQUENCE"/>
    <property type="match status" value="1"/>
</dbReference>
<protein>
    <recommendedName>
        <fullName evidence="6">Protein FAR1-RELATED SEQUENCE</fullName>
    </recommendedName>
</protein>
<evidence type="ECO:0000259" key="3">
    <source>
        <dbReference type="Pfam" id="PF10551"/>
    </source>
</evidence>
<evidence type="ECO:0000256" key="1">
    <source>
        <dbReference type="SAM" id="MobiDB-lite"/>
    </source>
</evidence>
<dbReference type="Pfam" id="PF03101">
    <property type="entry name" value="FAR1"/>
    <property type="match status" value="1"/>
</dbReference>
<accession>A0A9R1W0V7</accession>
<comment type="caution">
    <text evidence="4">The sequence shown here is derived from an EMBL/GenBank/DDBJ whole genome shotgun (WGS) entry which is preliminary data.</text>
</comment>
<dbReference type="Pfam" id="PF10551">
    <property type="entry name" value="MULE"/>
    <property type="match status" value="1"/>
</dbReference>
<dbReference type="InterPro" id="IPR004330">
    <property type="entry name" value="FAR1_DNA_bnd_dom"/>
</dbReference>
<gene>
    <name evidence="4" type="ORF">LSAT_V11C300128190</name>
</gene>
<evidence type="ECO:0008006" key="6">
    <source>
        <dbReference type="Google" id="ProtNLM"/>
    </source>
</evidence>
<feature type="region of interest" description="Disordered" evidence="1">
    <location>
        <begin position="77"/>
        <end position="104"/>
    </location>
</feature>
<dbReference type="InterPro" id="IPR018289">
    <property type="entry name" value="MULE_transposase_dom"/>
</dbReference>
<dbReference type="EMBL" id="NBSK02000003">
    <property type="protein sequence ID" value="KAJ0216245.1"/>
    <property type="molecule type" value="Genomic_DNA"/>
</dbReference>
<dbReference type="PANTHER" id="PTHR47718">
    <property type="entry name" value="OS01G0519700 PROTEIN"/>
    <property type="match status" value="1"/>
</dbReference>
<organism evidence="4 5">
    <name type="scientific">Lactuca sativa</name>
    <name type="common">Garden lettuce</name>
    <dbReference type="NCBI Taxonomy" id="4236"/>
    <lineage>
        <taxon>Eukaryota</taxon>
        <taxon>Viridiplantae</taxon>
        <taxon>Streptophyta</taxon>
        <taxon>Embryophyta</taxon>
        <taxon>Tracheophyta</taxon>
        <taxon>Spermatophyta</taxon>
        <taxon>Magnoliopsida</taxon>
        <taxon>eudicotyledons</taxon>
        <taxon>Gunneridae</taxon>
        <taxon>Pentapetalae</taxon>
        <taxon>asterids</taxon>
        <taxon>campanulids</taxon>
        <taxon>Asterales</taxon>
        <taxon>Asteraceae</taxon>
        <taxon>Cichorioideae</taxon>
        <taxon>Cichorieae</taxon>
        <taxon>Lactucinae</taxon>
        <taxon>Lactuca</taxon>
    </lineage>
</organism>
<evidence type="ECO:0000259" key="2">
    <source>
        <dbReference type="Pfam" id="PF03101"/>
    </source>
</evidence>
<evidence type="ECO:0000313" key="5">
    <source>
        <dbReference type="Proteomes" id="UP000235145"/>
    </source>
</evidence>
<keyword evidence="5" id="KW-1185">Reference proteome</keyword>
<dbReference type="AlphaFoldDB" id="A0A9R1W0V7"/>
<proteinExistence type="predicted"/>
<feature type="domain" description="FAR1" evidence="2">
    <location>
        <begin position="152"/>
        <end position="244"/>
    </location>
</feature>
<name>A0A9R1W0V7_LACSA</name>
<feature type="domain" description="MULE transposase" evidence="3">
    <location>
        <begin position="364"/>
        <end position="456"/>
    </location>
</feature>
<evidence type="ECO:0000313" key="4">
    <source>
        <dbReference type="EMBL" id="KAJ0216245.1"/>
    </source>
</evidence>